<dbReference type="PROSITE" id="PS50994">
    <property type="entry name" value="INTEGRASE"/>
    <property type="match status" value="1"/>
</dbReference>
<gene>
    <name evidence="2" type="ORF">LSAT_V11C400210260</name>
</gene>
<organism evidence="2 3">
    <name type="scientific">Lactuca sativa</name>
    <name type="common">Garden lettuce</name>
    <dbReference type="NCBI Taxonomy" id="4236"/>
    <lineage>
        <taxon>Eukaryota</taxon>
        <taxon>Viridiplantae</taxon>
        <taxon>Streptophyta</taxon>
        <taxon>Embryophyta</taxon>
        <taxon>Tracheophyta</taxon>
        <taxon>Spermatophyta</taxon>
        <taxon>Magnoliopsida</taxon>
        <taxon>eudicotyledons</taxon>
        <taxon>Gunneridae</taxon>
        <taxon>Pentapetalae</taxon>
        <taxon>asterids</taxon>
        <taxon>campanulids</taxon>
        <taxon>Asterales</taxon>
        <taxon>Asteraceae</taxon>
        <taxon>Cichorioideae</taxon>
        <taxon>Cichorieae</taxon>
        <taxon>Lactucinae</taxon>
        <taxon>Lactuca</taxon>
    </lineage>
</organism>
<comment type="caution">
    <text evidence="2">The sequence shown here is derived from an EMBL/GenBank/DDBJ whole genome shotgun (WGS) entry which is preliminary data.</text>
</comment>
<dbReference type="PANTHER" id="PTHR47266">
    <property type="entry name" value="ENDONUCLEASE-RELATED"/>
    <property type="match status" value="1"/>
</dbReference>
<evidence type="ECO:0000313" key="3">
    <source>
        <dbReference type="Proteomes" id="UP000235145"/>
    </source>
</evidence>
<dbReference type="GO" id="GO:0003676">
    <property type="term" value="F:nucleic acid binding"/>
    <property type="evidence" value="ECO:0007669"/>
    <property type="project" value="InterPro"/>
</dbReference>
<dbReference type="EMBL" id="NBSK02000004">
    <property type="protein sequence ID" value="KAJ0209149.1"/>
    <property type="molecule type" value="Genomic_DNA"/>
</dbReference>
<evidence type="ECO:0000259" key="1">
    <source>
        <dbReference type="PROSITE" id="PS50994"/>
    </source>
</evidence>
<name>A0A9R1XGF3_LACSA</name>
<proteinExistence type="predicted"/>
<dbReference type="InterPro" id="IPR052160">
    <property type="entry name" value="Gypsy_RT_Integrase-like"/>
</dbReference>
<reference evidence="2 3" key="1">
    <citation type="journal article" date="2017" name="Nat. Commun.">
        <title>Genome assembly with in vitro proximity ligation data and whole-genome triplication in lettuce.</title>
        <authorList>
            <person name="Reyes-Chin-Wo S."/>
            <person name="Wang Z."/>
            <person name="Yang X."/>
            <person name="Kozik A."/>
            <person name="Arikit S."/>
            <person name="Song C."/>
            <person name="Xia L."/>
            <person name="Froenicke L."/>
            <person name="Lavelle D.O."/>
            <person name="Truco M.J."/>
            <person name="Xia R."/>
            <person name="Zhu S."/>
            <person name="Xu C."/>
            <person name="Xu H."/>
            <person name="Xu X."/>
            <person name="Cox K."/>
            <person name="Korf I."/>
            <person name="Meyers B.C."/>
            <person name="Michelmore R.W."/>
        </authorList>
    </citation>
    <scope>NUCLEOTIDE SEQUENCE [LARGE SCALE GENOMIC DNA]</scope>
    <source>
        <strain evidence="3">cv. Salinas</strain>
        <tissue evidence="2">Seedlings</tissue>
    </source>
</reference>
<protein>
    <recommendedName>
        <fullName evidence="1">Integrase catalytic domain-containing protein</fullName>
    </recommendedName>
</protein>
<evidence type="ECO:0000313" key="2">
    <source>
        <dbReference type="EMBL" id="KAJ0209149.1"/>
    </source>
</evidence>
<dbReference type="Proteomes" id="UP000235145">
    <property type="component" value="Unassembled WGS sequence"/>
</dbReference>
<sequence>MSRDCYLFCKSCERCQRMGNLSQKNQMPQNPILVCEIFDVWGIDFMGPFPVSFGNIYILLAVDYVSKWVEAKATRSDDAKTVIDFLKSNVFVRFGVPRVLISDRGTHFCNKTMEALLKKYNVTHRVNPSRKDWSLRLDDALWAYRTAYKTPIGVSPFRLVFGKSCHLPVEVEHREIWAVKQCNFNIDEAGRHRKLQVQELEELRNDSYENSRIYKEKNKSFP</sequence>
<dbReference type="InterPro" id="IPR036397">
    <property type="entry name" value="RNaseH_sf"/>
</dbReference>
<dbReference type="Gene3D" id="3.30.420.10">
    <property type="entry name" value="Ribonuclease H-like superfamily/Ribonuclease H"/>
    <property type="match status" value="2"/>
</dbReference>
<dbReference type="InterPro" id="IPR012337">
    <property type="entry name" value="RNaseH-like_sf"/>
</dbReference>
<dbReference type="GO" id="GO:0015074">
    <property type="term" value="P:DNA integration"/>
    <property type="evidence" value="ECO:0007669"/>
    <property type="project" value="InterPro"/>
</dbReference>
<feature type="domain" description="Integrase catalytic" evidence="1">
    <location>
        <begin position="27"/>
        <end position="124"/>
    </location>
</feature>
<dbReference type="InterPro" id="IPR001584">
    <property type="entry name" value="Integrase_cat-core"/>
</dbReference>
<dbReference type="SUPFAM" id="SSF53098">
    <property type="entry name" value="Ribonuclease H-like"/>
    <property type="match status" value="1"/>
</dbReference>
<dbReference type="AlphaFoldDB" id="A0A9R1XGF3"/>
<dbReference type="Pfam" id="PF00665">
    <property type="entry name" value="rve"/>
    <property type="match status" value="1"/>
</dbReference>
<accession>A0A9R1XGF3</accession>
<keyword evidence="3" id="KW-1185">Reference proteome</keyword>